<dbReference type="AlphaFoldDB" id="A0A328C9N3"/>
<evidence type="ECO:0000313" key="1">
    <source>
        <dbReference type="EMBL" id="RAL22875.1"/>
    </source>
</evidence>
<name>A0A328C9N3_9DELT</name>
<comment type="caution">
    <text evidence="1">The sequence shown here is derived from an EMBL/GenBank/DDBJ whole genome shotgun (WGS) entry which is preliminary data.</text>
</comment>
<organism evidence="1 2">
    <name type="scientific">Lujinxingia litoralis</name>
    <dbReference type="NCBI Taxonomy" id="2211119"/>
    <lineage>
        <taxon>Bacteria</taxon>
        <taxon>Deltaproteobacteria</taxon>
        <taxon>Bradymonadales</taxon>
        <taxon>Lujinxingiaceae</taxon>
        <taxon>Lujinxingia</taxon>
    </lineage>
</organism>
<dbReference type="Proteomes" id="UP000249169">
    <property type="component" value="Unassembled WGS sequence"/>
</dbReference>
<keyword evidence="2" id="KW-1185">Reference proteome</keyword>
<protein>
    <submittedName>
        <fullName evidence="1">Uncharacterized protein</fullName>
    </submittedName>
</protein>
<gene>
    <name evidence="1" type="ORF">DL240_08255</name>
</gene>
<evidence type="ECO:0000313" key="2">
    <source>
        <dbReference type="Proteomes" id="UP000249169"/>
    </source>
</evidence>
<accession>A0A328C9N3</accession>
<reference evidence="1 2" key="1">
    <citation type="submission" date="2018-05" db="EMBL/GenBank/DDBJ databases">
        <title>Lujinxingia marina gen. nov. sp. nov., a new facultative anaerobic member of the class Deltaproteobacteria, and proposal of Lujinxingaceae fam. nov.</title>
        <authorList>
            <person name="Li C.-M."/>
        </authorList>
    </citation>
    <scope>NUCLEOTIDE SEQUENCE [LARGE SCALE GENOMIC DNA]</scope>
    <source>
        <strain evidence="1 2">B210</strain>
    </source>
</reference>
<sequence>MAIAPTPIPGALWNALKIGGGALTVLGIAAVAGVFTPTGEVASSHADVAWFSPFERTNTERFSTALEKLGHPAPRRYDLNGNTVFFSTTTSLKTPEELLRDYQEEFVRQGVNDDVFTSSSPQHHEARLLNALKGGLSPIAISKNHIALAGVLTRNRADAPEALRDEFLKSENPHELFRAHRYIEISRDPSRRHTEITASWSDEAFDYRRMVPGNRIDQSFDAEVPSCPGCTRLSRFADDNPGAHQVDMTFISPASTSELIAFYDRALPSRGWQLADSGDAIARASELFELPSSAQTRRYRRADDLELTLVFEHDLRSGQNLIHASRSR</sequence>
<dbReference type="EMBL" id="QHKO01000003">
    <property type="protein sequence ID" value="RAL22875.1"/>
    <property type="molecule type" value="Genomic_DNA"/>
</dbReference>
<dbReference type="RefSeq" id="WP_111729403.1">
    <property type="nucleotide sequence ID" value="NZ_QHKO01000003.1"/>
</dbReference>
<dbReference type="OrthoDB" id="5497569at2"/>
<proteinExistence type="predicted"/>